<dbReference type="AlphaFoldDB" id="A0A921RL21"/>
<organism evidence="2 3">
    <name type="scientific">Sorghum bicolor</name>
    <name type="common">Sorghum</name>
    <name type="synonym">Sorghum vulgare</name>
    <dbReference type="NCBI Taxonomy" id="4558"/>
    <lineage>
        <taxon>Eukaryota</taxon>
        <taxon>Viridiplantae</taxon>
        <taxon>Streptophyta</taxon>
        <taxon>Embryophyta</taxon>
        <taxon>Tracheophyta</taxon>
        <taxon>Spermatophyta</taxon>
        <taxon>Magnoliopsida</taxon>
        <taxon>Liliopsida</taxon>
        <taxon>Poales</taxon>
        <taxon>Poaceae</taxon>
        <taxon>PACMAD clade</taxon>
        <taxon>Panicoideae</taxon>
        <taxon>Andropogonodae</taxon>
        <taxon>Andropogoneae</taxon>
        <taxon>Sorghinae</taxon>
        <taxon>Sorghum</taxon>
    </lineage>
</organism>
<comment type="caution">
    <text evidence="2">The sequence shown here is derived from an EMBL/GenBank/DDBJ whole genome shotgun (WGS) entry which is preliminary data.</text>
</comment>
<evidence type="ECO:0000313" key="3">
    <source>
        <dbReference type="Proteomes" id="UP000807115"/>
    </source>
</evidence>
<reference evidence="2" key="2">
    <citation type="submission" date="2020-10" db="EMBL/GenBank/DDBJ databases">
        <authorList>
            <person name="Cooper E.A."/>
            <person name="Brenton Z.W."/>
            <person name="Flinn B.S."/>
            <person name="Jenkins J."/>
            <person name="Shu S."/>
            <person name="Flowers D."/>
            <person name="Luo F."/>
            <person name="Wang Y."/>
            <person name="Xia P."/>
            <person name="Barry K."/>
            <person name="Daum C."/>
            <person name="Lipzen A."/>
            <person name="Yoshinaga Y."/>
            <person name="Schmutz J."/>
            <person name="Saski C."/>
            <person name="Vermerris W."/>
            <person name="Kresovich S."/>
        </authorList>
    </citation>
    <scope>NUCLEOTIDE SEQUENCE</scope>
</reference>
<keyword evidence="1" id="KW-0175">Coiled coil</keyword>
<evidence type="ECO:0000256" key="1">
    <source>
        <dbReference type="SAM" id="Coils"/>
    </source>
</evidence>
<gene>
    <name evidence="2" type="ORF">BDA96_02G088900</name>
</gene>
<proteinExistence type="predicted"/>
<name>A0A921RL21_SORBI</name>
<reference evidence="2" key="1">
    <citation type="journal article" date="2019" name="BMC Genomics">
        <title>A new reference genome for Sorghum bicolor reveals high levels of sequence similarity between sweet and grain genotypes: implications for the genetics of sugar metabolism.</title>
        <authorList>
            <person name="Cooper E.A."/>
            <person name="Brenton Z.W."/>
            <person name="Flinn B.S."/>
            <person name="Jenkins J."/>
            <person name="Shu S."/>
            <person name="Flowers D."/>
            <person name="Luo F."/>
            <person name="Wang Y."/>
            <person name="Xia P."/>
            <person name="Barry K."/>
            <person name="Daum C."/>
            <person name="Lipzen A."/>
            <person name="Yoshinaga Y."/>
            <person name="Schmutz J."/>
            <person name="Saski C."/>
            <person name="Vermerris W."/>
            <person name="Kresovich S."/>
        </authorList>
    </citation>
    <scope>NUCLEOTIDE SEQUENCE</scope>
</reference>
<protein>
    <submittedName>
        <fullName evidence="2">Uncharacterized protein</fullName>
    </submittedName>
</protein>
<evidence type="ECO:0000313" key="2">
    <source>
        <dbReference type="EMBL" id="KAG0542273.1"/>
    </source>
</evidence>
<dbReference type="EMBL" id="CM027681">
    <property type="protein sequence ID" value="KAG0542273.1"/>
    <property type="molecule type" value="Genomic_DNA"/>
</dbReference>
<sequence length="107" mass="12028">MEVDGHEVEQEQYLNGKALYDVSSGGLRKHGRLAIANGAVKSSDVRAAGRERSVFPSNSMTMQNMSREMEQLRRANGRLEQENHEKDNALQQNKVLVDLVLKLCEDT</sequence>
<feature type="coiled-coil region" evidence="1">
    <location>
        <begin position="62"/>
        <end position="92"/>
    </location>
</feature>
<accession>A0A921RL21</accession>
<dbReference type="Proteomes" id="UP000807115">
    <property type="component" value="Chromosome 2"/>
</dbReference>